<protein>
    <recommendedName>
        <fullName evidence="4">DUF3617 family protein</fullName>
    </recommendedName>
</protein>
<gene>
    <name evidence="2" type="ORF">LPB140_04985</name>
</gene>
<feature type="chain" id="PRO_5012950425" description="DUF3617 family protein" evidence="1">
    <location>
        <begin position="39"/>
        <end position="146"/>
    </location>
</feature>
<proteinExistence type="predicted"/>
<dbReference type="EMBL" id="CP018154">
    <property type="protein sequence ID" value="APG62264.1"/>
    <property type="molecule type" value="Genomic_DNA"/>
</dbReference>
<accession>A0A1L3JAV1</accession>
<sequence length="146" mass="15677">MVKLSTSLAWRRIQCVLGAVAFLGVSTAGLAAAALAMADDNKLSSLAIGKWSFKMTSGNLDQNSICVRDQSKLLILKHGNMVCDTNFLRANANSMTYSYSCAGTAQGITTIRIEHSRLVHIHSQGVHNGAPYSFAAEGRHMSTSCR</sequence>
<dbReference type="OrthoDB" id="7595119at2"/>
<dbReference type="KEGG" id="sphl:LPB140_04985"/>
<name>A0A1L3JAV1_9SPHN</name>
<keyword evidence="3" id="KW-1185">Reference proteome</keyword>
<evidence type="ECO:0000256" key="1">
    <source>
        <dbReference type="SAM" id="SignalP"/>
    </source>
</evidence>
<reference evidence="2 3" key="1">
    <citation type="submission" date="2016-11" db="EMBL/GenBank/DDBJ databases">
        <title>Sphingorhabdus sp. LPB0140, isolated from marine environment.</title>
        <authorList>
            <person name="Kim E."/>
            <person name="Yi H."/>
        </authorList>
    </citation>
    <scope>NUCLEOTIDE SEQUENCE [LARGE SCALE GENOMIC DNA]</scope>
    <source>
        <strain evidence="2 3">LPB0140</strain>
    </source>
</reference>
<keyword evidence="1" id="KW-0732">Signal</keyword>
<organism evidence="2 3">
    <name type="scientific">Sphingorhabdus lutea</name>
    <dbReference type="NCBI Taxonomy" id="1913578"/>
    <lineage>
        <taxon>Bacteria</taxon>
        <taxon>Pseudomonadati</taxon>
        <taxon>Pseudomonadota</taxon>
        <taxon>Alphaproteobacteria</taxon>
        <taxon>Sphingomonadales</taxon>
        <taxon>Sphingomonadaceae</taxon>
        <taxon>Sphingorhabdus</taxon>
    </lineage>
</organism>
<dbReference type="Proteomes" id="UP000242561">
    <property type="component" value="Chromosome"/>
</dbReference>
<dbReference type="RefSeq" id="WP_072558915.1">
    <property type="nucleotide sequence ID" value="NZ_CP018154.1"/>
</dbReference>
<evidence type="ECO:0008006" key="4">
    <source>
        <dbReference type="Google" id="ProtNLM"/>
    </source>
</evidence>
<evidence type="ECO:0000313" key="3">
    <source>
        <dbReference type="Proteomes" id="UP000242561"/>
    </source>
</evidence>
<feature type="signal peptide" evidence="1">
    <location>
        <begin position="1"/>
        <end position="38"/>
    </location>
</feature>
<dbReference type="AlphaFoldDB" id="A0A1L3JAV1"/>
<evidence type="ECO:0000313" key="2">
    <source>
        <dbReference type="EMBL" id="APG62264.1"/>
    </source>
</evidence>